<dbReference type="KEGG" id="ttr:Tter_0518"/>
<reference evidence="3" key="1">
    <citation type="journal article" date="2010" name="Stand. Genomic Sci.">
        <title>Complete genome sequence of 'Thermobaculum terrenum' type strain (YNP1).</title>
        <authorList>
            <person name="Kiss H."/>
            <person name="Cleland D."/>
            <person name="Lapidus A."/>
            <person name="Lucas S."/>
            <person name="Glavina Del Rio T."/>
            <person name="Nolan M."/>
            <person name="Tice H."/>
            <person name="Han C."/>
            <person name="Goodwin L."/>
            <person name="Pitluck S."/>
            <person name="Liolios K."/>
            <person name="Ivanova N."/>
            <person name="Mavromatis K."/>
            <person name="Ovchinnikova G."/>
            <person name="Pati A."/>
            <person name="Chen A."/>
            <person name="Palaniappan K."/>
            <person name="Land M."/>
            <person name="Hauser L."/>
            <person name="Chang Y."/>
            <person name="Jeffries C."/>
            <person name="Lu M."/>
            <person name="Brettin T."/>
            <person name="Detter J."/>
            <person name="Goker M."/>
            <person name="Tindall B."/>
            <person name="Beck B."/>
            <person name="McDermott T."/>
            <person name="Woyke T."/>
            <person name="Bristow J."/>
            <person name="Eisen J."/>
            <person name="Markowitz V."/>
            <person name="Hugenholtz P."/>
            <person name="Kyrpides N."/>
            <person name="Klenk H."/>
            <person name="Cheng J."/>
        </authorList>
    </citation>
    <scope>NUCLEOTIDE SEQUENCE [LARGE SCALE GENOMIC DNA]</scope>
    <source>
        <strain evidence="3">ATCC BAA-798 / YNP1</strain>
    </source>
</reference>
<evidence type="ECO:0000313" key="3">
    <source>
        <dbReference type="Proteomes" id="UP000000323"/>
    </source>
</evidence>
<evidence type="ECO:0000313" key="2">
    <source>
        <dbReference type="EMBL" id="ACZ41438.1"/>
    </source>
</evidence>
<organism evidence="2 3">
    <name type="scientific">Thermobaculum terrenum (strain ATCC BAA-798 / CCMEE 7001 / YNP1)</name>
    <dbReference type="NCBI Taxonomy" id="525904"/>
    <lineage>
        <taxon>Bacteria</taxon>
        <taxon>Bacillati</taxon>
        <taxon>Chloroflexota</taxon>
        <taxon>Chloroflexia</taxon>
        <taxon>Candidatus Thermobaculales</taxon>
        <taxon>Candidatus Thermobaculaceae</taxon>
        <taxon>Thermobaculum</taxon>
    </lineage>
</organism>
<dbReference type="AlphaFoldDB" id="D1CET2"/>
<protein>
    <submittedName>
        <fullName evidence="2">Uncharacterized protein</fullName>
    </submittedName>
</protein>
<dbReference type="EMBL" id="CP001825">
    <property type="protein sequence ID" value="ACZ41438.1"/>
    <property type="molecule type" value="Genomic_DNA"/>
</dbReference>
<sequence>MPGTAWASAEFALPRQATHHWVKLFMESMESGLPEPLEECPLPPAPLPPLRGTAPGGVPLMEGTPHTTPLWIFHHAVVRESLCYGEGISPDLSLGAPQGWVYGVFMEQTLHTAPSVGSPRDWVC</sequence>
<keyword evidence="3" id="KW-1185">Reference proteome</keyword>
<name>D1CET2_THET1</name>
<gene>
    <name evidence="2" type="ordered locus">Tter_0518</name>
</gene>
<accession>D1CET2</accession>
<proteinExistence type="predicted"/>
<dbReference type="Proteomes" id="UP000000323">
    <property type="component" value="Chromosome 1"/>
</dbReference>
<feature type="region of interest" description="Disordered" evidence="1">
    <location>
        <begin position="35"/>
        <end position="60"/>
    </location>
</feature>
<dbReference type="HOGENOM" id="CLU_2002838_0_0_0"/>
<evidence type="ECO:0000256" key="1">
    <source>
        <dbReference type="SAM" id="MobiDB-lite"/>
    </source>
</evidence>